<sequence>MYSTAIAVIFIFCCLQGYSQGSTNKGTEFWTAYMANSNPPGTTMGSQMDLYITSDVNTSGTVEFEGGSPSMPFNVTANQVTVLNMPAAAYIGVQGQSHNTIHITSLKPVAIYAHIFAENSSGATLLLPVNTLGKDYTSINYTQKANQTAYSTFMVIGTEDNTTVEITPSVGLLDGTPANKAFSVVLNKGDVYQGLAGNDLTGTHIQSVSSGTEACKKIAVFSGSTRIQIGCNPKDNSSDNLFQQVYPTASWGKNYITVPLKNRDFDIIRVILSNPATNVTINGQLMAPGSFINGLYYEFNSSQPNIITADEPIQVAQYAVSQGNTNTTTCDNDPADIGDPEMIYLTPLEQTLDHVTLFSTSNYLILASYINVLIKTDAASSFKLDGQPYNQFSVVPNNNLYSYAQISVSNGTHNISASDGFNAIAYGFGEHESYGYAAGANLQDLDEYIALQNPQTKATQSNGCTGVNYNLQLTLPYKTTSIQWDFQNGTTPYTDTKPVAVDSITKGTQTLYIYSYPKNPVIYSSGSYSVIVTVFNPTADVCGSTETIELDYTISNPPVAKFSVDKPCFGDSTQFTDQTVASNTIKSWLWNFGDNQQSTLQNPAHKYLKPGNYNVSLTVTDIDSCTSVFSVPNLTIDARPVALFAASTPDCETQNITFTDQSTTATGNLVKWIWDFGDGTTDTVTSKTALVNHTYAKAGIDTVKLIVINDSGCSSLAYAQPETINPMPVVDFTLPDVCLAAANAQFTDASTITDNTQDDFTYLWNFGDANANDANANTSNLKNPQHKYSQAANYNVTLTVTSKYGCSVSKTQLFTVNGSNPAAHFFVENSNDLCSSDNIVFEDRSSVDFGNITSIVWYFDYNNNPANSVVYTRSNMPADKKYYHQYPLTNSDKPQYYDVRMVVYSGASQSCASELDSTITVNGNPTVTLTQLGTVCSGSAPVQIIANTGEYTGTSVFSGTGISPAGLFSPGVAGLGTFTINYLFTATNGCTYTASQQVNVVPTPQITVDSSITMLEGSEVRLNATATGDNLTYKWTPATGLNRDDIPNPVVSLNNDVQYTLTITSGNNCTATATVLVNVLKNLVIPNTFTPNGDGINDTWNIKYLDNYPNCTVDIFNRYGEKLFTSVGYPIPWDGKYKGSNLPVGTYYYIINPKNGRKQVSGYVTIIR</sequence>
<dbReference type="AlphaFoldDB" id="A0A1H2A199"/>
<dbReference type="PROSITE" id="PS50093">
    <property type="entry name" value="PKD"/>
    <property type="match status" value="3"/>
</dbReference>
<feature type="domain" description="PKD" evidence="1">
    <location>
        <begin position="572"/>
        <end position="621"/>
    </location>
</feature>
<feature type="domain" description="PKD" evidence="1">
    <location>
        <begin position="754"/>
        <end position="816"/>
    </location>
</feature>
<dbReference type="InterPro" id="IPR022409">
    <property type="entry name" value="PKD/Chitinase_dom"/>
</dbReference>
<gene>
    <name evidence="2" type="ORF">SAMN05216490_3335</name>
</gene>
<dbReference type="SUPFAM" id="SSF49299">
    <property type="entry name" value="PKD domain"/>
    <property type="match status" value="3"/>
</dbReference>
<dbReference type="InterPro" id="IPR026341">
    <property type="entry name" value="T9SS_type_B"/>
</dbReference>
<keyword evidence="3" id="KW-1185">Reference proteome</keyword>
<feature type="domain" description="PKD" evidence="1">
    <location>
        <begin position="639"/>
        <end position="712"/>
    </location>
</feature>
<accession>A0A1H2A199</accession>
<name>A0A1H2A199_MUCMA</name>
<dbReference type="Pfam" id="PF13585">
    <property type="entry name" value="CHU_C"/>
    <property type="match status" value="1"/>
</dbReference>
<organism evidence="2 3">
    <name type="scientific">Mucilaginibacter mallensis</name>
    <dbReference type="NCBI Taxonomy" id="652787"/>
    <lineage>
        <taxon>Bacteria</taxon>
        <taxon>Pseudomonadati</taxon>
        <taxon>Bacteroidota</taxon>
        <taxon>Sphingobacteriia</taxon>
        <taxon>Sphingobacteriales</taxon>
        <taxon>Sphingobacteriaceae</taxon>
        <taxon>Mucilaginibacter</taxon>
    </lineage>
</organism>
<evidence type="ECO:0000313" key="3">
    <source>
        <dbReference type="Proteomes" id="UP000199679"/>
    </source>
</evidence>
<evidence type="ECO:0000259" key="1">
    <source>
        <dbReference type="PROSITE" id="PS50093"/>
    </source>
</evidence>
<dbReference type="InterPro" id="IPR035234">
    <property type="entry name" value="IgGFc-bd_N"/>
</dbReference>
<dbReference type="InterPro" id="IPR013783">
    <property type="entry name" value="Ig-like_fold"/>
</dbReference>
<proteinExistence type="predicted"/>
<dbReference type="SMART" id="SM00089">
    <property type="entry name" value="PKD"/>
    <property type="match status" value="4"/>
</dbReference>
<dbReference type="CDD" id="cd00146">
    <property type="entry name" value="PKD"/>
    <property type="match status" value="3"/>
</dbReference>
<dbReference type="PANTHER" id="PTHR46534">
    <property type="entry name" value="IGGFC_BINDING DOMAIN-CONTAINING PROTEIN"/>
    <property type="match status" value="1"/>
</dbReference>
<reference evidence="2 3" key="1">
    <citation type="submission" date="2016-10" db="EMBL/GenBank/DDBJ databases">
        <authorList>
            <person name="de Groot N.N."/>
        </authorList>
    </citation>
    <scope>NUCLEOTIDE SEQUENCE [LARGE SCALE GENOMIC DNA]</scope>
    <source>
        <strain evidence="2 3">MP1X4</strain>
    </source>
</reference>
<dbReference type="EMBL" id="LT629740">
    <property type="protein sequence ID" value="SDT39673.1"/>
    <property type="molecule type" value="Genomic_DNA"/>
</dbReference>
<dbReference type="PANTHER" id="PTHR46534:SF1">
    <property type="entry name" value="IGGFC-BINDING PROTEIN N-TERMINAL DOMAIN-CONTAINING PROTEIN"/>
    <property type="match status" value="1"/>
</dbReference>
<dbReference type="InterPro" id="IPR035986">
    <property type="entry name" value="PKD_dom_sf"/>
</dbReference>
<dbReference type="Gene3D" id="2.60.40.10">
    <property type="entry name" value="Immunoglobulins"/>
    <property type="match status" value="4"/>
</dbReference>
<dbReference type="InterPro" id="IPR000601">
    <property type="entry name" value="PKD_dom"/>
</dbReference>
<dbReference type="Pfam" id="PF17517">
    <property type="entry name" value="IgGFc_binding"/>
    <property type="match status" value="1"/>
</dbReference>
<protein>
    <submittedName>
        <fullName evidence="2">Gliding motility-associated C-terminal domain-containing protein</fullName>
    </submittedName>
</protein>
<dbReference type="NCBIfam" id="TIGR04131">
    <property type="entry name" value="Bac_Flav_CTERM"/>
    <property type="match status" value="1"/>
</dbReference>
<dbReference type="Proteomes" id="UP000199679">
    <property type="component" value="Chromosome I"/>
</dbReference>
<dbReference type="STRING" id="652787.SAMN05216490_3335"/>
<evidence type="ECO:0000313" key="2">
    <source>
        <dbReference type="EMBL" id="SDT39673.1"/>
    </source>
</evidence>
<dbReference type="Pfam" id="PF18911">
    <property type="entry name" value="PKD_4"/>
    <property type="match status" value="3"/>
</dbReference>